<dbReference type="AlphaFoldDB" id="A0A0A9GJS3"/>
<dbReference type="EMBL" id="GBRH01174262">
    <property type="protein sequence ID" value="JAE23634.1"/>
    <property type="molecule type" value="Transcribed_RNA"/>
</dbReference>
<evidence type="ECO:0000313" key="1">
    <source>
        <dbReference type="EMBL" id="JAE23634.1"/>
    </source>
</evidence>
<name>A0A0A9GJS3_ARUDO</name>
<sequence>MHMSIWDRLNHIEDKINHRNGIGIKIYLYVLHSNGQAKSLEYAFHSIMSDFLLSYDIVCSAPQAAYKQILIFTNIHIFVILHSCLQTSYFSSFCLPSFFDI</sequence>
<proteinExistence type="predicted"/>
<accession>A0A0A9GJS3</accession>
<reference evidence="1" key="2">
    <citation type="journal article" date="2015" name="Data Brief">
        <title>Shoot transcriptome of the giant reed, Arundo donax.</title>
        <authorList>
            <person name="Barrero R.A."/>
            <person name="Guerrero F.D."/>
            <person name="Moolhuijzen P."/>
            <person name="Goolsby J.A."/>
            <person name="Tidwell J."/>
            <person name="Bellgard S.E."/>
            <person name="Bellgard M.I."/>
        </authorList>
    </citation>
    <scope>NUCLEOTIDE SEQUENCE</scope>
    <source>
        <tissue evidence="1">Shoot tissue taken approximately 20 cm above the soil surface</tissue>
    </source>
</reference>
<organism evidence="1">
    <name type="scientific">Arundo donax</name>
    <name type="common">Giant reed</name>
    <name type="synonym">Donax arundinaceus</name>
    <dbReference type="NCBI Taxonomy" id="35708"/>
    <lineage>
        <taxon>Eukaryota</taxon>
        <taxon>Viridiplantae</taxon>
        <taxon>Streptophyta</taxon>
        <taxon>Embryophyta</taxon>
        <taxon>Tracheophyta</taxon>
        <taxon>Spermatophyta</taxon>
        <taxon>Magnoliopsida</taxon>
        <taxon>Liliopsida</taxon>
        <taxon>Poales</taxon>
        <taxon>Poaceae</taxon>
        <taxon>PACMAD clade</taxon>
        <taxon>Arundinoideae</taxon>
        <taxon>Arundineae</taxon>
        <taxon>Arundo</taxon>
    </lineage>
</organism>
<protein>
    <submittedName>
        <fullName evidence="1">Uncharacterized protein</fullName>
    </submittedName>
</protein>
<reference evidence="1" key="1">
    <citation type="submission" date="2014-09" db="EMBL/GenBank/DDBJ databases">
        <authorList>
            <person name="Magalhaes I.L.F."/>
            <person name="Oliveira U."/>
            <person name="Santos F.R."/>
            <person name="Vidigal T.H.D.A."/>
            <person name="Brescovit A.D."/>
            <person name="Santos A.J."/>
        </authorList>
    </citation>
    <scope>NUCLEOTIDE SEQUENCE</scope>
    <source>
        <tissue evidence="1">Shoot tissue taken approximately 20 cm above the soil surface</tissue>
    </source>
</reference>